<evidence type="ECO:0000259" key="10">
    <source>
        <dbReference type="SMART" id="SM00478"/>
    </source>
</evidence>
<dbReference type="EMBL" id="JAMZFW010000005">
    <property type="protein sequence ID" value="MCP1101787.1"/>
    <property type="molecule type" value="Genomic_DNA"/>
</dbReference>
<evidence type="ECO:0000256" key="8">
    <source>
        <dbReference type="ARBA" id="ARBA00023295"/>
    </source>
</evidence>
<dbReference type="RefSeq" id="WP_262065573.1">
    <property type="nucleotide sequence ID" value="NZ_JAMXOD010000005.1"/>
</dbReference>
<dbReference type="InterPro" id="IPR003265">
    <property type="entry name" value="HhH-GPD_domain"/>
</dbReference>
<dbReference type="Gene3D" id="3.30.310.260">
    <property type="match status" value="1"/>
</dbReference>
<protein>
    <recommendedName>
        <fullName evidence="2">DNA-(apurinic or apyrimidinic site) lyase</fullName>
        <ecNumber evidence="2">4.2.99.18</ecNumber>
    </recommendedName>
</protein>
<comment type="caution">
    <text evidence="11">The sequence shown here is derived from an EMBL/GenBank/DDBJ whole genome shotgun (WGS) entry which is preliminary data.</text>
</comment>
<accession>A0ABT1E7H5</accession>
<evidence type="ECO:0000256" key="1">
    <source>
        <dbReference type="ARBA" id="ARBA00010679"/>
    </source>
</evidence>
<evidence type="ECO:0000256" key="7">
    <source>
        <dbReference type="ARBA" id="ARBA00023268"/>
    </source>
</evidence>
<dbReference type="Gene3D" id="1.10.1670.10">
    <property type="entry name" value="Helix-hairpin-Helix base-excision DNA repair enzymes (C-terminal)"/>
    <property type="match status" value="1"/>
</dbReference>
<dbReference type="Gene3D" id="1.10.340.30">
    <property type="entry name" value="Hypothetical protein, domain 2"/>
    <property type="match status" value="1"/>
</dbReference>
<comment type="similarity">
    <text evidence="1">Belongs to the type-1 OGG1 family.</text>
</comment>
<dbReference type="SMART" id="SM00478">
    <property type="entry name" value="ENDO3c"/>
    <property type="match status" value="1"/>
</dbReference>
<sequence length="267" mass="31863">MIKIKNEFFSIKDIWNSGQCFRMHPIGEDKYRVVVKGKCLEMEETQGEVVLFCTKEEFQNVWEDYFDLKEDYSVFFRNVSKEDRYLQRAASFGKGIRILKQDLWEMIISFIISTQNNIKRIRKCIDLLCKTYGKEIQEGIYAFPEPEELKNVTEEELRGLGLGYRSKYIVKTTQLIIRQEVSLEEIKRMDYQEAKKELQKLTGVGEKVADCVCLFGLHHFDAFPVDTHINQVLEREYGNQFPYEIYKGYRGVIQQYIFYYDFMRENH</sequence>
<evidence type="ECO:0000256" key="2">
    <source>
        <dbReference type="ARBA" id="ARBA00012720"/>
    </source>
</evidence>
<keyword evidence="3" id="KW-0227">DNA damage</keyword>
<gene>
    <name evidence="11" type="ORF">NK125_05075</name>
</gene>
<evidence type="ECO:0000256" key="9">
    <source>
        <dbReference type="ARBA" id="ARBA00044632"/>
    </source>
</evidence>
<comment type="catalytic activity">
    <reaction evidence="9">
        <text>2'-deoxyribonucleotide-(2'-deoxyribose 5'-phosphate)-2'-deoxyribonucleotide-DNA = a 3'-end 2'-deoxyribonucleotide-(2,3-dehydro-2,3-deoxyribose 5'-phosphate)-DNA + a 5'-end 5'-phospho-2'-deoxyribonucleoside-DNA + H(+)</text>
        <dbReference type="Rhea" id="RHEA:66592"/>
        <dbReference type="Rhea" id="RHEA-COMP:13180"/>
        <dbReference type="Rhea" id="RHEA-COMP:16897"/>
        <dbReference type="Rhea" id="RHEA-COMP:17067"/>
        <dbReference type="ChEBI" id="CHEBI:15378"/>
        <dbReference type="ChEBI" id="CHEBI:136412"/>
        <dbReference type="ChEBI" id="CHEBI:157695"/>
        <dbReference type="ChEBI" id="CHEBI:167181"/>
        <dbReference type="EC" id="4.2.99.18"/>
    </reaction>
</comment>
<keyword evidence="8" id="KW-0326">Glycosidase</keyword>
<evidence type="ECO:0000256" key="5">
    <source>
        <dbReference type="ARBA" id="ARBA00023204"/>
    </source>
</evidence>
<keyword evidence="5" id="KW-0234">DNA repair</keyword>
<dbReference type="CDD" id="cd00056">
    <property type="entry name" value="ENDO3c"/>
    <property type="match status" value="1"/>
</dbReference>
<reference evidence="11 12" key="1">
    <citation type="journal article" date="2022" name="Genome Biol. Evol.">
        <title>Host diet, physiology and behaviors set the stage for Lachnospiraceae cladogenesis.</title>
        <authorList>
            <person name="Vera-Ponce De Leon A."/>
            <person name="Schneider M."/>
            <person name="Jahnes B.C."/>
            <person name="Sadowski V."/>
            <person name="Camuy-Velez L.A."/>
            <person name="Duan J."/>
            <person name="Sabree Z.L."/>
        </authorList>
    </citation>
    <scope>NUCLEOTIDE SEQUENCE [LARGE SCALE GENOMIC DNA]</scope>
    <source>
        <strain evidence="11 12">PAL113</strain>
    </source>
</reference>
<evidence type="ECO:0000313" key="12">
    <source>
        <dbReference type="Proteomes" id="UP001523566"/>
    </source>
</evidence>
<keyword evidence="4" id="KW-0378">Hydrolase</keyword>
<dbReference type="EC" id="4.2.99.18" evidence="2"/>
<dbReference type="SUPFAM" id="SSF48150">
    <property type="entry name" value="DNA-glycosylase"/>
    <property type="match status" value="1"/>
</dbReference>
<evidence type="ECO:0000256" key="3">
    <source>
        <dbReference type="ARBA" id="ARBA00022763"/>
    </source>
</evidence>
<proteinExistence type="inferred from homology"/>
<dbReference type="InterPro" id="IPR023170">
    <property type="entry name" value="HhH_base_excis_C"/>
</dbReference>
<evidence type="ECO:0000256" key="4">
    <source>
        <dbReference type="ARBA" id="ARBA00022801"/>
    </source>
</evidence>
<dbReference type="PANTHER" id="PTHR10242">
    <property type="entry name" value="8-OXOGUANINE DNA GLYCOSYLASE"/>
    <property type="match status" value="1"/>
</dbReference>
<dbReference type="PANTHER" id="PTHR10242:SF2">
    <property type="entry name" value="N-GLYCOSYLASE_DNA LYASE"/>
    <property type="match status" value="1"/>
</dbReference>
<dbReference type="Pfam" id="PF07934">
    <property type="entry name" value="OGG_N"/>
    <property type="match status" value="1"/>
</dbReference>
<keyword evidence="12" id="KW-1185">Reference proteome</keyword>
<name>A0ABT1E7H5_9FIRM</name>
<dbReference type="SUPFAM" id="SSF55945">
    <property type="entry name" value="TATA-box binding protein-like"/>
    <property type="match status" value="1"/>
</dbReference>
<dbReference type="Proteomes" id="UP001523566">
    <property type="component" value="Unassembled WGS sequence"/>
</dbReference>
<keyword evidence="7" id="KW-0511">Multifunctional enzyme</keyword>
<dbReference type="InterPro" id="IPR011257">
    <property type="entry name" value="DNA_glycosylase"/>
</dbReference>
<organism evidence="11 12">
    <name type="scientific">Aequitasia blattaphilus</name>
    <dbReference type="NCBI Taxonomy" id="2949332"/>
    <lineage>
        <taxon>Bacteria</taxon>
        <taxon>Bacillati</taxon>
        <taxon>Bacillota</taxon>
        <taxon>Clostridia</taxon>
        <taxon>Lachnospirales</taxon>
        <taxon>Lachnospiraceae</taxon>
        <taxon>Aequitasia</taxon>
    </lineage>
</organism>
<dbReference type="InterPro" id="IPR052054">
    <property type="entry name" value="Oxidative_DNA_repair_enzyme"/>
</dbReference>
<keyword evidence="6" id="KW-0456">Lyase</keyword>
<dbReference type="Pfam" id="PF00730">
    <property type="entry name" value="HhH-GPD"/>
    <property type="match status" value="1"/>
</dbReference>
<evidence type="ECO:0000256" key="6">
    <source>
        <dbReference type="ARBA" id="ARBA00023239"/>
    </source>
</evidence>
<evidence type="ECO:0000313" key="11">
    <source>
        <dbReference type="EMBL" id="MCP1101787.1"/>
    </source>
</evidence>
<feature type="domain" description="HhH-GPD" evidence="10">
    <location>
        <begin position="112"/>
        <end position="262"/>
    </location>
</feature>
<dbReference type="InterPro" id="IPR012904">
    <property type="entry name" value="OGG_N"/>
</dbReference>